<evidence type="ECO:0000313" key="1">
    <source>
        <dbReference type="EMBL" id="OMJ69638.1"/>
    </source>
</evidence>
<organism evidence="1 2">
    <name type="scientific">Stentor coeruleus</name>
    <dbReference type="NCBI Taxonomy" id="5963"/>
    <lineage>
        <taxon>Eukaryota</taxon>
        <taxon>Sar</taxon>
        <taxon>Alveolata</taxon>
        <taxon>Ciliophora</taxon>
        <taxon>Postciliodesmatophora</taxon>
        <taxon>Heterotrichea</taxon>
        <taxon>Heterotrichida</taxon>
        <taxon>Stentoridae</taxon>
        <taxon>Stentor</taxon>
    </lineage>
</organism>
<dbReference type="OrthoDB" id="324337at2759"/>
<reference evidence="1 2" key="1">
    <citation type="submission" date="2016-11" db="EMBL/GenBank/DDBJ databases">
        <title>The macronuclear genome of Stentor coeruleus: a giant cell with tiny introns.</title>
        <authorList>
            <person name="Slabodnick M."/>
            <person name="Ruby J.G."/>
            <person name="Reiff S.B."/>
            <person name="Swart E.C."/>
            <person name="Gosai S."/>
            <person name="Prabakaran S."/>
            <person name="Witkowska E."/>
            <person name="Larue G.E."/>
            <person name="Fisher S."/>
            <person name="Freeman R.M."/>
            <person name="Gunawardena J."/>
            <person name="Chu W."/>
            <person name="Stover N.A."/>
            <person name="Gregory B.D."/>
            <person name="Nowacki M."/>
            <person name="Derisi J."/>
            <person name="Roy S.W."/>
            <person name="Marshall W.F."/>
            <person name="Sood P."/>
        </authorList>
    </citation>
    <scope>NUCLEOTIDE SEQUENCE [LARGE SCALE GENOMIC DNA]</scope>
    <source>
        <strain evidence="1">WM001</strain>
    </source>
</reference>
<keyword evidence="2" id="KW-1185">Reference proteome</keyword>
<gene>
    <name evidence="1" type="ORF">SteCoe_32592</name>
</gene>
<dbReference type="AlphaFoldDB" id="A0A1R2AYP5"/>
<name>A0A1R2AYP5_9CILI</name>
<comment type="caution">
    <text evidence="1">The sequence shown here is derived from an EMBL/GenBank/DDBJ whole genome shotgun (WGS) entry which is preliminary data.</text>
</comment>
<accession>A0A1R2AYP5</accession>
<dbReference type="Proteomes" id="UP000187209">
    <property type="component" value="Unassembled WGS sequence"/>
</dbReference>
<protein>
    <submittedName>
        <fullName evidence="1">Uncharacterized protein</fullName>
    </submittedName>
</protein>
<dbReference type="EMBL" id="MPUH01001175">
    <property type="protein sequence ID" value="OMJ69638.1"/>
    <property type="molecule type" value="Genomic_DNA"/>
</dbReference>
<sequence length="123" mass="14512">MFFPESPTDIYRKTLSRHKHLIQSNKYAQELEKKYNKFRHKTHQEKEPNSKIPKAPHLWPIHSNVFTQVLRSKLNSVLKTNTPKSQTRPVTRIKYKSLPRSMNSTRRQECASVRNSAPLALFI</sequence>
<proteinExistence type="predicted"/>
<evidence type="ECO:0000313" key="2">
    <source>
        <dbReference type="Proteomes" id="UP000187209"/>
    </source>
</evidence>